<comment type="caution">
    <text evidence="4">The sequence shown here is derived from an EMBL/GenBank/DDBJ whole genome shotgun (WGS) entry which is preliminary data.</text>
</comment>
<dbReference type="InterPro" id="IPR008995">
    <property type="entry name" value="Mo/tungstate-bd_C_term_dom"/>
</dbReference>
<organism evidence="4 5">
    <name type="scientific">Shewanella fodinae</name>
    <dbReference type="NCBI Taxonomy" id="552357"/>
    <lineage>
        <taxon>Bacteria</taxon>
        <taxon>Pseudomonadati</taxon>
        <taxon>Pseudomonadota</taxon>
        <taxon>Gammaproteobacteria</taxon>
        <taxon>Alteromonadales</taxon>
        <taxon>Shewanellaceae</taxon>
        <taxon>Shewanella</taxon>
    </lineage>
</organism>
<accession>A0A4R2FIW3</accession>
<reference evidence="4 5" key="1">
    <citation type="submission" date="2019-03" db="EMBL/GenBank/DDBJ databases">
        <title>Freshwater and sediment microbial communities from various areas in North America, analyzing microbe dynamics in response to fracking.</title>
        <authorList>
            <person name="Lamendella R."/>
        </authorList>
    </citation>
    <scope>NUCLEOTIDE SEQUENCE [LARGE SCALE GENOMIC DNA]</scope>
    <source>
        <strain evidence="4 5">74A</strain>
    </source>
</reference>
<dbReference type="OrthoDB" id="9800709at2"/>
<proteinExistence type="predicted"/>
<sequence>MKVSARNCLSGTIKSIEVGMVNNEVVIELAPGVEITAVVTKASAERLGLTVGSSAYALIKATSVMVGVDD</sequence>
<gene>
    <name evidence="4" type="ORF">EDC91_102142</name>
</gene>
<dbReference type="Gene3D" id="2.40.50.100">
    <property type="match status" value="1"/>
</dbReference>
<feature type="domain" description="Mop" evidence="3">
    <location>
        <begin position="2"/>
        <end position="68"/>
    </location>
</feature>
<keyword evidence="5" id="KW-1185">Reference proteome</keyword>
<evidence type="ECO:0000313" key="5">
    <source>
        <dbReference type="Proteomes" id="UP000294832"/>
    </source>
</evidence>
<evidence type="ECO:0000313" key="4">
    <source>
        <dbReference type="EMBL" id="TCN90229.1"/>
    </source>
</evidence>
<evidence type="ECO:0000256" key="2">
    <source>
        <dbReference type="PROSITE-ProRule" id="PRU01213"/>
    </source>
</evidence>
<dbReference type="NCBIfam" id="TIGR00638">
    <property type="entry name" value="Mop"/>
    <property type="match status" value="1"/>
</dbReference>
<dbReference type="InterPro" id="IPR005116">
    <property type="entry name" value="Transp-assoc_OB_typ1"/>
</dbReference>
<dbReference type="InterPro" id="IPR004606">
    <property type="entry name" value="Mop_domain"/>
</dbReference>
<dbReference type="EMBL" id="SLWF01000002">
    <property type="protein sequence ID" value="TCN90229.1"/>
    <property type="molecule type" value="Genomic_DNA"/>
</dbReference>
<keyword evidence="1 2" id="KW-0500">Molybdenum</keyword>
<dbReference type="GO" id="GO:0015689">
    <property type="term" value="P:molybdate ion transport"/>
    <property type="evidence" value="ECO:0007669"/>
    <property type="project" value="InterPro"/>
</dbReference>
<dbReference type="Proteomes" id="UP000294832">
    <property type="component" value="Unassembled WGS sequence"/>
</dbReference>
<dbReference type="Pfam" id="PF03459">
    <property type="entry name" value="TOBE"/>
    <property type="match status" value="1"/>
</dbReference>
<dbReference type="SUPFAM" id="SSF50331">
    <property type="entry name" value="MOP-like"/>
    <property type="match status" value="1"/>
</dbReference>
<protein>
    <submittedName>
        <fullName evidence="4">Molybdate transport system regulatory protein</fullName>
    </submittedName>
</protein>
<dbReference type="RefSeq" id="WP_133037653.1">
    <property type="nucleotide sequence ID" value="NZ_SLWF01000002.1"/>
</dbReference>
<name>A0A4R2FIW3_9GAMM</name>
<dbReference type="AlphaFoldDB" id="A0A4R2FIW3"/>
<evidence type="ECO:0000256" key="1">
    <source>
        <dbReference type="ARBA" id="ARBA00022505"/>
    </source>
</evidence>
<evidence type="ECO:0000259" key="3">
    <source>
        <dbReference type="PROSITE" id="PS51866"/>
    </source>
</evidence>
<dbReference type="PROSITE" id="PS51866">
    <property type="entry name" value="MOP"/>
    <property type="match status" value="1"/>
</dbReference>